<dbReference type="PANTHER" id="PTHR23054:SF20">
    <property type="entry name" value="DUF547 DOMAIN-CONTAINING PROTEIN"/>
    <property type="match status" value="1"/>
</dbReference>
<evidence type="ECO:0000313" key="4">
    <source>
        <dbReference type="EMBL" id="KAK6916518.1"/>
    </source>
</evidence>
<dbReference type="Pfam" id="PF04784">
    <property type="entry name" value="DUF547"/>
    <property type="match status" value="1"/>
</dbReference>
<sequence length="609" mass="70097">MGFETNCGGGGDMYGVKWNGSLKLLKFIEVSASRHKRSKSDPPKNMVEEGKYNDFLEASQYLKLDTRQMKCTIQPEGRKISDTEAEISLKEEILHLQKRLQEQFVLRRALEKALSFRSYSNDSADEASMPRPAKDLIREVAVLEMEVMYLEQYLLSLYRKRFDHSVTSSSRVDGRLKSTFVFHNDTIQEDSENDMASEEKKSTTQLSHLHQHQDSLDSSTKECRQFRGSEKLLDASIYRSYSALAHCSAHLNRNSRAALQKTVQSCHCQPWLILENAHSASSNVISLAEHLGTRIPDHITETPNWLSEEMVKSISAILCKLADPPLNNQVFPCSPTNSLASSRSAFSPTSQYDMWSPQYGKFSSSSSQLDNAFYNEQSKEFNEQFSIGREVKWICRESHKLKENELLLQKYKYAFLVYGVPQNNIRRMMLVLKAAYNIGGQIVSVVLIQNHILRCRMPRPGQWLWAVLSSKTKLKSGDERKAYAIDHDEPLLHFALCLGSHSDPMVRVYTSKSVYEEMEVAKEEYIRTKTSISKDHKFMLPKLLESYAKHSDLCTAGLIEMIEHFMPTSYKKRLQRNYKRKFSKIIQWIPHNFTFRYLLSKDLSGEIAH</sequence>
<feature type="domain" description="Ternary complex factor MIP1 leucine-zipper" evidence="3">
    <location>
        <begin position="83"/>
        <end position="163"/>
    </location>
</feature>
<evidence type="ECO:0000259" key="2">
    <source>
        <dbReference type="Pfam" id="PF04784"/>
    </source>
</evidence>
<gene>
    <name evidence="4" type="ORF">RJ641_019379</name>
</gene>
<feature type="region of interest" description="Disordered" evidence="1">
    <location>
        <begin position="188"/>
        <end position="220"/>
    </location>
</feature>
<evidence type="ECO:0000256" key="1">
    <source>
        <dbReference type="SAM" id="MobiDB-lite"/>
    </source>
</evidence>
<comment type="caution">
    <text evidence="4">The sequence shown here is derived from an EMBL/GenBank/DDBJ whole genome shotgun (WGS) entry which is preliminary data.</text>
</comment>
<dbReference type="AlphaFoldDB" id="A0AAN8Z0Q8"/>
<reference evidence="4 5" key="1">
    <citation type="submission" date="2023-12" db="EMBL/GenBank/DDBJ databases">
        <title>A high-quality genome assembly for Dillenia turbinata (Dilleniales).</title>
        <authorList>
            <person name="Chanderbali A."/>
        </authorList>
    </citation>
    <scope>NUCLEOTIDE SEQUENCE [LARGE SCALE GENOMIC DNA]</scope>
    <source>
        <strain evidence="4">LSX21</strain>
        <tissue evidence="4">Leaf</tissue>
    </source>
</reference>
<keyword evidence="5" id="KW-1185">Reference proteome</keyword>
<protein>
    <submittedName>
        <fullName evidence="4">Uncharacterized protein</fullName>
    </submittedName>
</protein>
<feature type="compositionally biased region" description="Basic and acidic residues" evidence="1">
    <location>
        <begin position="211"/>
        <end position="220"/>
    </location>
</feature>
<dbReference type="InterPro" id="IPR025757">
    <property type="entry name" value="MIP1_Leuzipper"/>
</dbReference>
<name>A0AAN8Z0Q8_9MAGN</name>
<evidence type="ECO:0000259" key="3">
    <source>
        <dbReference type="Pfam" id="PF14389"/>
    </source>
</evidence>
<organism evidence="4 5">
    <name type="scientific">Dillenia turbinata</name>
    <dbReference type="NCBI Taxonomy" id="194707"/>
    <lineage>
        <taxon>Eukaryota</taxon>
        <taxon>Viridiplantae</taxon>
        <taxon>Streptophyta</taxon>
        <taxon>Embryophyta</taxon>
        <taxon>Tracheophyta</taxon>
        <taxon>Spermatophyta</taxon>
        <taxon>Magnoliopsida</taxon>
        <taxon>eudicotyledons</taxon>
        <taxon>Gunneridae</taxon>
        <taxon>Pentapetalae</taxon>
        <taxon>Dilleniales</taxon>
        <taxon>Dilleniaceae</taxon>
        <taxon>Dillenia</taxon>
    </lineage>
</organism>
<dbReference type="Pfam" id="PF14389">
    <property type="entry name" value="Lzipper-MIP1"/>
    <property type="match status" value="1"/>
</dbReference>
<dbReference type="PANTHER" id="PTHR23054">
    <property type="entry name" value="TERNARY COMPLEX FACTOR MIP1, LEUCINE-ZIPPER-RELATED"/>
    <property type="match status" value="1"/>
</dbReference>
<proteinExistence type="predicted"/>
<evidence type="ECO:0000313" key="5">
    <source>
        <dbReference type="Proteomes" id="UP001370490"/>
    </source>
</evidence>
<dbReference type="InterPro" id="IPR006869">
    <property type="entry name" value="DUF547"/>
</dbReference>
<dbReference type="EMBL" id="JBAMMX010000024">
    <property type="protein sequence ID" value="KAK6916518.1"/>
    <property type="molecule type" value="Genomic_DNA"/>
</dbReference>
<feature type="domain" description="DUF547" evidence="2">
    <location>
        <begin position="414"/>
        <end position="526"/>
    </location>
</feature>
<dbReference type="Proteomes" id="UP001370490">
    <property type="component" value="Unassembled WGS sequence"/>
</dbReference>
<accession>A0AAN8Z0Q8</accession>